<sequence>MMTAGRVDWTRDHRLVSSSGVRGKFWCAEASQPPPVEESEFSPWYGRCCVSYCRCCWSVAGRTVLWTTVDVCGADTVLCCCTVLFRFFCCCCVPGLPLEPMSSPVISYTSIGTLLLLISPQQSDFFSVVNPRLLGPPVAS</sequence>
<protein>
    <submittedName>
        <fullName evidence="1">(northern house mosquito) hypothetical protein</fullName>
    </submittedName>
</protein>
<name>A0A8D8CLT8_CULPI</name>
<reference evidence="1" key="1">
    <citation type="submission" date="2021-05" db="EMBL/GenBank/DDBJ databases">
        <authorList>
            <person name="Alioto T."/>
            <person name="Alioto T."/>
            <person name="Gomez Garrido J."/>
        </authorList>
    </citation>
    <scope>NUCLEOTIDE SEQUENCE</scope>
</reference>
<evidence type="ECO:0000313" key="1">
    <source>
        <dbReference type="EMBL" id="CAG6495781.1"/>
    </source>
</evidence>
<dbReference type="EMBL" id="HBUE01129693">
    <property type="protein sequence ID" value="CAG6495781.1"/>
    <property type="molecule type" value="Transcribed_RNA"/>
</dbReference>
<proteinExistence type="predicted"/>
<organism evidence="1">
    <name type="scientific">Culex pipiens</name>
    <name type="common">House mosquito</name>
    <dbReference type="NCBI Taxonomy" id="7175"/>
    <lineage>
        <taxon>Eukaryota</taxon>
        <taxon>Metazoa</taxon>
        <taxon>Ecdysozoa</taxon>
        <taxon>Arthropoda</taxon>
        <taxon>Hexapoda</taxon>
        <taxon>Insecta</taxon>
        <taxon>Pterygota</taxon>
        <taxon>Neoptera</taxon>
        <taxon>Endopterygota</taxon>
        <taxon>Diptera</taxon>
        <taxon>Nematocera</taxon>
        <taxon>Culicoidea</taxon>
        <taxon>Culicidae</taxon>
        <taxon>Culicinae</taxon>
        <taxon>Culicini</taxon>
        <taxon>Culex</taxon>
        <taxon>Culex</taxon>
    </lineage>
</organism>
<accession>A0A8D8CLT8</accession>
<dbReference type="AlphaFoldDB" id="A0A8D8CLT8"/>